<keyword evidence="2" id="KW-1133">Transmembrane helix</keyword>
<gene>
    <name evidence="4" type="ORF">GCM10007420_11050</name>
</gene>
<comment type="caution">
    <text evidence="4">The sequence shown here is derived from an EMBL/GenBank/DDBJ whole genome shotgun (WGS) entry which is preliminary data.</text>
</comment>
<feature type="domain" description="M23ase beta-sheet core" evidence="3">
    <location>
        <begin position="203"/>
        <end position="260"/>
    </location>
</feature>
<evidence type="ECO:0000259" key="3">
    <source>
        <dbReference type="Pfam" id="PF01551"/>
    </source>
</evidence>
<evidence type="ECO:0000313" key="4">
    <source>
        <dbReference type="EMBL" id="GGG97159.1"/>
    </source>
</evidence>
<sequence>MSVTRDYTLAAIIGGGALIAAIFWPSAPEDAPEPADPPEETGTLEPDEAEIPEPEPDPEPEPEPDPEPVVLEDWLGDEPFYTPAGELPEGSGSGVETATVYATNMRFPVEVPRAFANTQLWRPGGIHASPPWNQCAEENYDYPWFDNFCETRGWSTPMCPGGTGHQGQDIRPPRCPRSPYGDEDRFWAVAADHGVISGISSHTATLLAEDGTSYLYLHLDPARLDVETGDTVARGERIGVIWNHYGATPTTFHLHFEIRQSVLIGEQIRLTPVPPYTSLIESFERLVRGEDPDGDYPEPY</sequence>
<protein>
    <recommendedName>
        <fullName evidence="3">M23ase beta-sheet core domain-containing protein</fullName>
    </recommendedName>
</protein>
<dbReference type="SUPFAM" id="SSF51261">
    <property type="entry name" value="Duplicated hybrid motif"/>
    <property type="match status" value="1"/>
</dbReference>
<dbReference type="RefSeq" id="WP_188451567.1">
    <property type="nucleotide sequence ID" value="NZ_BMFS01000004.1"/>
</dbReference>
<evidence type="ECO:0000256" key="2">
    <source>
        <dbReference type="SAM" id="Phobius"/>
    </source>
</evidence>
<dbReference type="InterPro" id="IPR011055">
    <property type="entry name" value="Dup_hybrid_motif"/>
</dbReference>
<dbReference type="EMBL" id="BMFS01000004">
    <property type="protein sequence ID" value="GGG97159.1"/>
    <property type="molecule type" value="Genomic_DNA"/>
</dbReference>
<dbReference type="Gene3D" id="2.70.70.10">
    <property type="entry name" value="Glucose Permease (Domain IIA)"/>
    <property type="match status" value="1"/>
</dbReference>
<keyword evidence="5" id="KW-1185">Reference proteome</keyword>
<dbReference type="CDD" id="cd12797">
    <property type="entry name" value="M23_peptidase"/>
    <property type="match status" value="1"/>
</dbReference>
<feature type="compositionally biased region" description="Acidic residues" evidence="1">
    <location>
        <begin position="45"/>
        <end position="66"/>
    </location>
</feature>
<evidence type="ECO:0000256" key="1">
    <source>
        <dbReference type="SAM" id="MobiDB-lite"/>
    </source>
</evidence>
<evidence type="ECO:0000313" key="5">
    <source>
        <dbReference type="Proteomes" id="UP000648722"/>
    </source>
</evidence>
<reference evidence="5" key="1">
    <citation type="journal article" date="2019" name="Int. J. Syst. Evol. Microbiol.">
        <title>The Global Catalogue of Microorganisms (GCM) 10K type strain sequencing project: providing services to taxonomists for standard genome sequencing and annotation.</title>
        <authorList>
            <consortium name="The Broad Institute Genomics Platform"/>
            <consortium name="The Broad Institute Genome Sequencing Center for Infectious Disease"/>
            <person name="Wu L."/>
            <person name="Ma J."/>
        </authorList>
    </citation>
    <scope>NUCLEOTIDE SEQUENCE [LARGE SCALE GENOMIC DNA]</scope>
    <source>
        <strain evidence="5">CGMCC 1.12766</strain>
    </source>
</reference>
<feature type="transmembrane region" description="Helical" evidence="2">
    <location>
        <begin position="7"/>
        <end position="24"/>
    </location>
</feature>
<dbReference type="InterPro" id="IPR016047">
    <property type="entry name" value="M23ase_b-sheet_dom"/>
</dbReference>
<dbReference type="Pfam" id="PF01551">
    <property type="entry name" value="Peptidase_M23"/>
    <property type="match status" value="1"/>
</dbReference>
<proteinExistence type="predicted"/>
<keyword evidence="2" id="KW-0812">Transmembrane</keyword>
<feature type="compositionally biased region" description="Acidic residues" evidence="1">
    <location>
        <begin position="30"/>
        <end position="39"/>
    </location>
</feature>
<name>A0ABQ1XLT8_9PROT</name>
<dbReference type="Proteomes" id="UP000648722">
    <property type="component" value="Unassembled WGS sequence"/>
</dbReference>
<feature type="region of interest" description="Disordered" evidence="1">
    <location>
        <begin position="25"/>
        <end position="71"/>
    </location>
</feature>
<organism evidence="4 5">
    <name type="scientific">Glycocaulis albus</name>
    <dbReference type="NCBI Taxonomy" id="1382801"/>
    <lineage>
        <taxon>Bacteria</taxon>
        <taxon>Pseudomonadati</taxon>
        <taxon>Pseudomonadota</taxon>
        <taxon>Alphaproteobacteria</taxon>
        <taxon>Maricaulales</taxon>
        <taxon>Maricaulaceae</taxon>
        <taxon>Glycocaulis</taxon>
    </lineage>
</organism>
<accession>A0ABQ1XLT8</accession>
<keyword evidence="2" id="KW-0472">Membrane</keyword>